<evidence type="ECO:0008006" key="7">
    <source>
        <dbReference type="Google" id="ProtNLM"/>
    </source>
</evidence>
<dbReference type="EMBL" id="CAJOBA010003471">
    <property type="protein sequence ID" value="CAF3682924.1"/>
    <property type="molecule type" value="Genomic_DNA"/>
</dbReference>
<dbReference type="EMBL" id="CAJOBC010006732">
    <property type="protein sequence ID" value="CAF3909235.1"/>
    <property type="molecule type" value="Genomic_DNA"/>
</dbReference>
<organism evidence="3 6">
    <name type="scientific">Didymodactylos carnosus</name>
    <dbReference type="NCBI Taxonomy" id="1234261"/>
    <lineage>
        <taxon>Eukaryota</taxon>
        <taxon>Metazoa</taxon>
        <taxon>Spiralia</taxon>
        <taxon>Gnathifera</taxon>
        <taxon>Rotifera</taxon>
        <taxon>Eurotatoria</taxon>
        <taxon>Bdelloidea</taxon>
        <taxon>Philodinida</taxon>
        <taxon>Philodinidae</taxon>
        <taxon>Didymodactylos</taxon>
    </lineage>
</organism>
<keyword evidence="6" id="KW-1185">Reference proteome</keyword>
<name>A0A814SCG3_9BILA</name>
<evidence type="ECO:0000313" key="5">
    <source>
        <dbReference type="EMBL" id="CAF3909235.1"/>
    </source>
</evidence>
<dbReference type="AlphaFoldDB" id="A0A814SCG3"/>
<protein>
    <recommendedName>
        <fullName evidence="7">B box-type domain-containing protein</fullName>
    </recommendedName>
</protein>
<dbReference type="Proteomes" id="UP000682733">
    <property type="component" value="Unassembled WGS sequence"/>
</dbReference>
<dbReference type="Proteomes" id="UP000681722">
    <property type="component" value="Unassembled WGS sequence"/>
</dbReference>
<comment type="caution">
    <text evidence="3">The sequence shown here is derived from an EMBL/GenBank/DDBJ whole genome shotgun (WGS) entry which is preliminary data.</text>
</comment>
<dbReference type="Proteomes" id="UP000677228">
    <property type="component" value="Unassembled WGS sequence"/>
</dbReference>
<feature type="compositionally biased region" description="Basic and acidic residues" evidence="1">
    <location>
        <begin position="221"/>
        <end position="234"/>
    </location>
</feature>
<gene>
    <name evidence="3" type="ORF">GPM918_LOCUS20911</name>
    <name evidence="2" type="ORF">OVA965_LOCUS9693</name>
    <name evidence="5" type="ORF">SRO942_LOCUS20910</name>
    <name evidence="4" type="ORF">TMI583_LOCUS9689</name>
</gene>
<sequence length="396" mass="45545">MTTTSKVQCTKCAKNAGIATCDGCLAKFCRRCFNDHRHDLSKELDNVVYEQDILKQDLEMPNKNNSHHLLKQIDEWKKDAIYKINQLADECRTDVVKLLDKNKDQLIDSFRKISNGVRKGRDDEDYDERDLSKWMTELKKLKDELIKPSNFRIEEDKQRSPWIQKIRSKPCAGDEGTKMRQKLTASPFPTMCSKLPFDGAGIQKQNHTSAALAGSESFSPKQEETTTKNQRETNKGFSVKQILNPDPPTYNMPKFYRFHLNTACTQWLDFTASRYIPLNDNTMYGQSELIASTHYLCSRAARHIFKAIIFVWGLHGPRVDGSGLRKLLAQLNHQRNYAYRCINQFTAISKCDIRQILQNGSVINQKLKNKRNWQSKPQLNAPLQHGDAIACINTII</sequence>
<reference evidence="3" key="1">
    <citation type="submission" date="2021-02" db="EMBL/GenBank/DDBJ databases">
        <authorList>
            <person name="Nowell W R."/>
        </authorList>
    </citation>
    <scope>NUCLEOTIDE SEQUENCE</scope>
</reference>
<evidence type="ECO:0000256" key="1">
    <source>
        <dbReference type="SAM" id="MobiDB-lite"/>
    </source>
</evidence>
<evidence type="ECO:0000313" key="3">
    <source>
        <dbReference type="EMBL" id="CAF1145577.1"/>
    </source>
</evidence>
<evidence type="ECO:0000313" key="4">
    <source>
        <dbReference type="EMBL" id="CAF3682924.1"/>
    </source>
</evidence>
<evidence type="ECO:0000313" key="6">
    <source>
        <dbReference type="Proteomes" id="UP000663829"/>
    </source>
</evidence>
<dbReference type="EMBL" id="CAJNOQ010006730">
    <property type="protein sequence ID" value="CAF1145577.1"/>
    <property type="molecule type" value="Genomic_DNA"/>
</dbReference>
<feature type="region of interest" description="Disordered" evidence="1">
    <location>
        <begin position="205"/>
        <end position="243"/>
    </location>
</feature>
<proteinExistence type="predicted"/>
<dbReference type="EMBL" id="CAJNOK010003470">
    <property type="protein sequence ID" value="CAF0902444.1"/>
    <property type="molecule type" value="Genomic_DNA"/>
</dbReference>
<accession>A0A814SCG3</accession>
<evidence type="ECO:0000313" key="2">
    <source>
        <dbReference type="EMBL" id="CAF0902444.1"/>
    </source>
</evidence>
<dbReference type="Proteomes" id="UP000663829">
    <property type="component" value="Unassembled WGS sequence"/>
</dbReference>